<dbReference type="InterPro" id="IPR004609">
    <property type="entry name" value="ATP-dep_DNA_helicase_RecG"/>
</dbReference>
<accession>A0ABY7QS14</accession>
<dbReference type="PROSITE" id="PS51192">
    <property type="entry name" value="HELICASE_ATP_BIND_1"/>
    <property type="match status" value="1"/>
</dbReference>
<dbReference type="NCBIfam" id="TIGR00643">
    <property type="entry name" value="recG"/>
    <property type="match status" value="1"/>
</dbReference>
<evidence type="ECO:0000256" key="12">
    <source>
        <dbReference type="ARBA" id="ARBA00034617"/>
    </source>
</evidence>
<dbReference type="PROSITE" id="PS51194">
    <property type="entry name" value="HELICASE_CTER"/>
    <property type="match status" value="1"/>
</dbReference>
<keyword evidence="3 15" id="KW-0547">Nucleotide-binding</keyword>
<evidence type="ECO:0000256" key="7">
    <source>
        <dbReference type="ARBA" id="ARBA00022840"/>
    </source>
</evidence>
<dbReference type="RefSeq" id="WP_271191112.1">
    <property type="nucleotide sequence ID" value="NZ_CP115667.1"/>
</dbReference>
<dbReference type="Proteomes" id="UP001210339">
    <property type="component" value="Chromosome"/>
</dbReference>
<keyword evidence="6 15" id="KW-0347">Helicase</keyword>
<keyword evidence="8" id="KW-0238">DNA-binding</keyword>
<keyword evidence="19" id="KW-1185">Reference proteome</keyword>
<dbReference type="CDD" id="cd04488">
    <property type="entry name" value="RecG_wedge_OBF"/>
    <property type="match status" value="1"/>
</dbReference>
<dbReference type="InterPro" id="IPR012340">
    <property type="entry name" value="NA-bd_OB-fold"/>
</dbReference>
<dbReference type="GO" id="GO:0003678">
    <property type="term" value="F:DNA helicase activity"/>
    <property type="evidence" value="ECO:0007669"/>
    <property type="project" value="UniProtKB-EC"/>
</dbReference>
<dbReference type="Pfam" id="PF00270">
    <property type="entry name" value="DEAD"/>
    <property type="match status" value="1"/>
</dbReference>
<comment type="catalytic activity">
    <reaction evidence="12 15">
        <text>Couples ATP hydrolysis with the unwinding of duplex DNA by translocating in the 3'-5' direction.</text>
        <dbReference type="EC" id="5.6.2.4"/>
    </reaction>
</comment>
<evidence type="ECO:0000256" key="1">
    <source>
        <dbReference type="ARBA" id="ARBA00007504"/>
    </source>
</evidence>
<dbReference type="EMBL" id="CP115667">
    <property type="protein sequence ID" value="WBW49580.1"/>
    <property type="molecule type" value="Genomic_DNA"/>
</dbReference>
<evidence type="ECO:0000256" key="8">
    <source>
        <dbReference type="ARBA" id="ARBA00023125"/>
    </source>
</evidence>
<dbReference type="SMART" id="SM00487">
    <property type="entry name" value="DEXDc"/>
    <property type="match status" value="1"/>
</dbReference>
<dbReference type="InterPro" id="IPR045562">
    <property type="entry name" value="RecG_dom3_C"/>
</dbReference>
<dbReference type="InterPro" id="IPR027417">
    <property type="entry name" value="P-loop_NTPase"/>
</dbReference>
<dbReference type="SUPFAM" id="SSF50249">
    <property type="entry name" value="Nucleic acid-binding proteins"/>
    <property type="match status" value="1"/>
</dbReference>
<comment type="catalytic activity">
    <reaction evidence="14 15">
        <text>ATP + H2O = ADP + phosphate + H(+)</text>
        <dbReference type="Rhea" id="RHEA:13065"/>
        <dbReference type="ChEBI" id="CHEBI:15377"/>
        <dbReference type="ChEBI" id="CHEBI:15378"/>
        <dbReference type="ChEBI" id="CHEBI:30616"/>
        <dbReference type="ChEBI" id="CHEBI:43474"/>
        <dbReference type="ChEBI" id="CHEBI:456216"/>
        <dbReference type="EC" id="5.6.2.4"/>
    </reaction>
</comment>
<protein>
    <recommendedName>
        <fullName evidence="2 15">ATP-dependent DNA helicase RecG</fullName>
        <ecNumber evidence="13 15">5.6.2.4</ecNumber>
    </recommendedName>
</protein>
<keyword evidence="9 15" id="KW-0233">DNA recombination</keyword>
<evidence type="ECO:0000256" key="11">
    <source>
        <dbReference type="ARBA" id="ARBA00023235"/>
    </source>
</evidence>
<dbReference type="Pfam" id="PF00271">
    <property type="entry name" value="Helicase_C"/>
    <property type="match status" value="1"/>
</dbReference>
<feature type="domain" description="Helicase C-terminal" evidence="17">
    <location>
        <begin position="445"/>
        <end position="603"/>
    </location>
</feature>
<comment type="similarity">
    <text evidence="1 15">Belongs to the helicase family. RecG subfamily.</text>
</comment>
<dbReference type="EC" id="5.6.2.4" evidence="13 15"/>
<name>A0ABY7QS14_9FIRM</name>
<evidence type="ECO:0000313" key="19">
    <source>
        <dbReference type="Proteomes" id="UP001210339"/>
    </source>
</evidence>
<dbReference type="Gene3D" id="3.40.50.300">
    <property type="entry name" value="P-loop containing nucleotide triphosphate hydrolases"/>
    <property type="match status" value="2"/>
</dbReference>
<evidence type="ECO:0000313" key="18">
    <source>
        <dbReference type="EMBL" id="WBW49580.1"/>
    </source>
</evidence>
<dbReference type="PANTHER" id="PTHR47964:SF1">
    <property type="entry name" value="ATP-DEPENDENT DNA HELICASE HOMOLOG RECG, CHLOROPLASTIC"/>
    <property type="match status" value="1"/>
</dbReference>
<reference evidence="18 19" key="1">
    <citation type="submission" date="2023-01" db="EMBL/GenBank/DDBJ databases">
        <authorList>
            <person name="Lee S.H."/>
            <person name="Jung H.S."/>
            <person name="Yun J.U."/>
        </authorList>
    </citation>
    <scope>NUCLEOTIDE SEQUENCE [LARGE SCALE GENOMIC DNA]</scope>
    <source>
        <strain evidence="18 19">CBA3646</strain>
    </source>
</reference>
<gene>
    <name evidence="18" type="primary">recG</name>
    <name evidence="18" type="ORF">O6R05_06170</name>
</gene>
<dbReference type="CDD" id="cd17992">
    <property type="entry name" value="DEXHc_RecG"/>
    <property type="match status" value="1"/>
</dbReference>
<evidence type="ECO:0000256" key="2">
    <source>
        <dbReference type="ARBA" id="ARBA00017846"/>
    </source>
</evidence>
<dbReference type="NCBIfam" id="NF008165">
    <property type="entry name" value="PRK10917.1-3"/>
    <property type="match status" value="1"/>
</dbReference>
<evidence type="ECO:0000259" key="17">
    <source>
        <dbReference type="PROSITE" id="PS51194"/>
    </source>
</evidence>
<dbReference type="InterPro" id="IPR001650">
    <property type="entry name" value="Helicase_C-like"/>
</dbReference>
<keyword evidence="10 15" id="KW-0234">DNA repair</keyword>
<evidence type="ECO:0000256" key="4">
    <source>
        <dbReference type="ARBA" id="ARBA00022763"/>
    </source>
</evidence>
<keyword evidence="4 15" id="KW-0227">DNA damage</keyword>
<evidence type="ECO:0000256" key="9">
    <source>
        <dbReference type="ARBA" id="ARBA00023172"/>
    </source>
</evidence>
<dbReference type="SUPFAM" id="SSF52540">
    <property type="entry name" value="P-loop containing nucleoside triphosphate hydrolases"/>
    <property type="match status" value="1"/>
</dbReference>
<dbReference type="InterPro" id="IPR047112">
    <property type="entry name" value="RecG/Mfd"/>
</dbReference>
<evidence type="ECO:0000256" key="15">
    <source>
        <dbReference type="RuleBase" id="RU363016"/>
    </source>
</evidence>
<feature type="domain" description="Helicase ATP-binding" evidence="16">
    <location>
        <begin position="266"/>
        <end position="426"/>
    </location>
</feature>
<evidence type="ECO:0000256" key="6">
    <source>
        <dbReference type="ARBA" id="ARBA00022806"/>
    </source>
</evidence>
<evidence type="ECO:0000256" key="5">
    <source>
        <dbReference type="ARBA" id="ARBA00022801"/>
    </source>
</evidence>
<keyword evidence="7 15" id="KW-0067">ATP-binding</keyword>
<dbReference type="InterPro" id="IPR033454">
    <property type="entry name" value="RecG_wedge"/>
</dbReference>
<comment type="function">
    <text evidence="15">Plays a critical role in recombination and DNA repair. Helps process Holliday junction intermediates to mature products by catalyzing branch migration. Has replication fork regression activity, unwinds stalled or blocked replication forks to make a HJ that can be resolved. Has a DNA unwinding activity characteristic of a DNA helicase with 3'-5' polarity.</text>
</comment>
<dbReference type="InterPro" id="IPR011545">
    <property type="entry name" value="DEAD/DEAH_box_helicase_dom"/>
</dbReference>
<evidence type="ECO:0000259" key="16">
    <source>
        <dbReference type="PROSITE" id="PS51192"/>
    </source>
</evidence>
<sequence>MNRTDALTTLKGVGPKKAQKLSALGLSTVEDLLYHVPTGYEDTQNFKTVSTAEVGEKATLSVIIDGITRDSYIKGKHVLSFEAHDSTGTCSITFFNAPFMKKSVHIKGRYDIYGKINRFKHQIQIASPKMERAGAGKVIGTLVPKYSLTHGLSNTELAKLIAPLLGTRLFDDPIPKGLRDKYGLKEKNEALAVLHHPDNPTELMAATQRMAYEELLLLQLKTGFNRDKVRVMKPMRVDERVDDFIASLSFELTEGQQEAVEEIKKDLASGKKMNRLLQGDVGSGKTIVAIITMVIAAINGYQSTIMAPTEILAKQHLESFRSVLEPFGMKVELLVGSTSAKNRRRILSDIEMGAVDVLIGTHALLEERVQFYNLGLTVTDEQHRFGVRQRQSLMTKTPSHTLVMSATPIPRTLALVLYADLDISLIKTMPKGRIPITTTAISAGMIPKALDFIEGELNQGRQAYIVCPLIEEGVLNLNDATTVYDTLKERFQHHRVALLHGKMNPQEKSEIMAQFAGGDVDVMVATTVIEVGVNVPNATVMMVYNAERFGLAQLHQLRGRVGRGAKKSYCILYNAGTSDISWERMKVITGSTDGFYVAEEDLKLRGAGELFGTRQSGVMSLRFADVLRDVKILKIAAEDAKAILKTDPDLEQADHQLLKTALMDVFKKDEGLN</sequence>
<keyword evidence="11" id="KW-0413">Isomerase</keyword>
<dbReference type="NCBIfam" id="NF008168">
    <property type="entry name" value="PRK10917.2-2"/>
    <property type="match status" value="1"/>
</dbReference>
<organism evidence="18 19">
    <name type="scientific">Peptoniphilus equinus</name>
    <dbReference type="NCBI Taxonomy" id="3016343"/>
    <lineage>
        <taxon>Bacteria</taxon>
        <taxon>Bacillati</taxon>
        <taxon>Bacillota</taxon>
        <taxon>Tissierellia</taxon>
        <taxon>Tissierellales</taxon>
        <taxon>Peptoniphilaceae</taxon>
        <taxon>Peptoniphilus</taxon>
    </lineage>
</organism>
<dbReference type="Pfam" id="PF19833">
    <property type="entry name" value="RecG_dom3_C"/>
    <property type="match status" value="1"/>
</dbReference>
<evidence type="ECO:0000256" key="14">
    <source>
        <dbReference type="ARBA" id="ARBA00048988"/>
    </source>
</evidence>
<dbReference type="Gene3D" id="2.40.50.140">
    <property type="entry name" value="Nucleic acid-binding proteins"/>
    <property type="match status" value="1"/>
</dbReference>
<evidence type="ECO:0000256" key="3">
    <source>
        <dbReference type="ARBA" id="ARBA00022741"/>
    </source>
</evidence>
<dbReference type="PANTHER" id="PTHR47964">
    <property type="entry name" value="ATP-DEPENDENT DNA HELICASE HOMOLOG RECG, CHLOROPLASTIC"/>
    <property type="match status" value="1"/>
</dbReference>
<evidence type="ECO:0000256" key="10">
    <source>
        <dbReference type="ARBA" id="ARBA00023204"/>
    </source>
</evidence>
<dbReference type="Pfam" id="PF17191">
    <property type="entry name" value="RecG_wedge"/>
    <property type="match status" value="1"/>
</dbReference>
<dbReference type="GO" id="GO:0016787">
    <property type="term" value="F:hydrolase activity"/>
    <property type="evidence" value="ECO:0007669"/>
    <property type="project" value="UniProtKB-KW"/>
</dbReference>
<dbReference type="InterPro" id="IPR014001">
    <property type="entry name" value="Helicase_ATP-bd"/>
</dbReference>
<proteinExistence type="inferred from homology"/>
<evidence type="ECO:0000256" key="13">
    <source>
        <dbReference type="ARBA" id="ARBA00034808"/>
    </source>
</evidence>
<keyword evidence="5 15" id="KW-0378">Hydrolase</keyword>
<dbReference type="SMART" id="SM00490">
    <property type="entry name" value="HELICc"/>
    <property type="match status" value="1"/>
</dbReference>